<dbReference type="Gene3D" id="2.60.40.1120">
    <property type="entry name" value="Carboxypeptidase-like, regulatory domain"/>
    <property type="match status" value="1"/>
</dbReference>
<dbReference type="Gene3D" id="2.170.130.10">
    <property type="entry name" value="TonB-dependent receptor, plug domain"/>
    <property type="match status" value="1"/>
</dbReference>
<dbReference type="InterPro" id="IPR008969">
    <property type="entry name" value="CarboxyPept-like_regulatory"/>
</dbReference>
<comment type="similarity">
    <text evidence="7">Belongs to the TonB-dependent receptor family.</text>
</comment>
<dbReference type="InterPro" id="IPR012910">
    <property type="entry name" value="Plug_dom"/>
</dbReference>
<proteinExistence type="inferred from homology"/>
<evidence type="ECO:0000256" key="2">
    <source>
        <dbReference type="ARBA" id="ARBA00022448"/>
    </source>
</evidence>
<dbReference type="PROSITE" id="PS52016">
    <property type="entry name" value="TONB_DEPENDENT_REC_3"/>
    <property type="match status" value="1"/>
</dbReference>
<dbReference type="GO" id="GO:0009279">
    <property type="term" value="C:cell outer membrane"/>
    <property type="evidence" value="ECO:0007669"/>
    <property type="project" value="UniProtKB-SubCell"/>
</dbReference>
<organism evidence="9 10">
    <name type="scientific">Sphingobacterium nematocida</name>
    <dbReference type="NCBI Taxonomy" id="1513896"/>
    <lineage>
        <taxon>Bacteria</taxon>
        <taxon>Pseudomonadati</taxon>
        <taxon>Bacteroidota</taxon>
        <taxon>Sphingobacteriia</taxon>
        <taxon>Sphingobacteriales</taxon>
        <taxon>Sphingobacteriaceae</taxon>
        <taxon>Sphingobacterium</taxon>
    </lineage>
</organism>
<dbReference type="InterPro" id="IPR037066">
    <property type="entry name" value="Plug_dom_sf"/>
</dbReference>
<evidence type="ECO:0000259" key="8">
    <source>
        <dbReference type="Pfam" id="PF07715"/>
    </source>
</evidence>
<dbReference type="Proteomes" id="UP000190150">
    <property type="component" value="Unassembled WGS sequence"/>
</dbReference>
<dbReference type="Pfam" id="PF13715">
    <property type="entry name" value="CarbopepD_reg_2"/>
    <property type="match status" value="1"/>
</dbReference>
<dbReference type="Gene3D" id="2.40.170.20">
    <property type="entry name" value="TonB-dependent receptor, beta-barrel domain"/>
    <property type="match status" value="1"/>
</dbReference>
<evidence type="ECO:0000256" key="6">
    <source>
        <dbReference type="ARBA" id="ARBA00023237"/>
    </source>
</evidence>
<gene>
    <name evidence="9" type="ORF">SAMN05660841_01844</name>
</gene>
<evidence type="ECO:0000256" key="3">
    <source>
        <dbReference type="ARBA" id="ARBA00022452"/>
    </source>
</evidence>
<dbReference type="SUPFAM" id="SSF49464">
    <property type="entry name" value="Carboxypeptidase regulatory domain-like"/>
    <property type="match status" value="1"/>
</dbReference>
<evidence type="ECO:0000256" key="4">
    <source>
        <dbReference type="ARBA" id="ARBA00022692"/>
    </source>
</evidence>
<reference evidence="10" key="1">
    <citation type="submission" date="2017-02" db="EMBL/GenBank/DDBJ databases">
        <authorList>
            <person name="Varghese N."/>
            <person name="Submissions S."/>
        </authorList>
    </citation>
    <scope>NUCLEOTIDE SEQUENCE [LARGE SCALE GENOMIC DNA]</scope>
    <source>
        <strain evidence="10">DSM 24091</strain>
    </source>
</reference>
<accession>A0A1T5D8L6</accession>
<dbReference type="EMBL" id="FUZF01000006">
    <property type="protein sequence ID" value="SKB68009.1"/>
    <property type="molecule type" value="Genomic_DNA"/>
</dbReference>
<protein>
    <submittedName>
        <fullName evidence="9">TonB-linked outer membrane protein, SusC/RagA family</fullName>
    </submittedName>
</protein>
<evidence type="ECO:0000256" key="1">
    <source>
        <dbReference type="ARBA" id="ARBA00004571"/>
    </source>
</evidence>
<evidence type="ECO:0000256" key="5">
    <source>
        <dbReference type="ARBA" id="ARBA00023136"/>
    </source>
</evidence>
<keyword evidence="6 7" id="KW-0998">Cell outer membrane</keyword>
<dbReference type="OrthoDB" id="9768177at2"/>
<dbReference type="InterPro" id="IPR036942">
    <property type="entry name" value="Beta-barrel_TonB_sf"/>
</dbReference>
<name>A0A1T5D8L6_9SPHI</name>
<evidence type="ECO:0000313" key="10">
    <source>
        <dbReference type="Proteomes" id="UP000190150"/>
    </source>
</evidence>
<sequence>MTNFNWGGRGMAVGQSDEVTQLHRDRVLSNRPIEYTPIVYQLSSAQVLPWFYFGSTSLRSACVRAVTRLRSFIGAPSEVDRYVIEAASDKRKTRSGLGRALVGINAVTANTIFRLTSDPIRPFFALSSSCYRVGIEWASNGDRVHPMNIQCQPVNEGINYSKRAEDNVGKYALLNDADATISTEELPERYCKGTGKVLNSGGKGTGEVLESYQRGTKEILTGSRSVVGYDRDGDCFGVVPTSLNDEDVVNDVRMNRLFLRGFRSLCEEFRCKVESMAVSENKGRQIGLNRALLKTVSLMIFCVLFSSLVCLQAVAQTQSELVLQGEVRSAADGRTIEGASVKVDNKYARTDKQGKFTIAVDKSTGVLLIKHIGYKEQRVAYENTSTIINIRLQPNANTIEEVDVVSTGYQKIDKNNTPGSIVKIDSGLLNLSISGSLTERLQNISPSFLVSNTVEGNKRIQIRGMYALRENVAKPLIILDNFPYEGELDDINPDEIESVNILRDASAAAIWGARAGNGVIVLNSRRANKNGFKLQLQTNTSIQARPDLMSNSQILPSRDFLAFEQYKFSLNYGLSDTADYRKPALSPLYELLLGKQKGMISEAQMEAQLHKWSLTDLRDEYEKHVYQNQIVNRYNISLQHGSTAHMTMLNLGLENDTRDIVGNSGQRISVLLNNTLKPLPFLEIDLGVRFFRQKSILNGLLGYGQLQVNGKLLPPYLSFYNEQGEANEWDIYYRKEFTDLAGQAKLLDWKYRPLEDVGLLDRWSAQNNLLADLGLRFRLTPASLLQLSYRGESTSDQYHYYYPKESYYTRNLINTFTKIEQGTPVYQLPNEGMLDQNNGSGFRHFLRGQYNFDRRHGKHAFNAILGGEISLGQDRSNKNRVYGYNTKLNHASVPYNVLIPSYANVAGYLYIPYIDDLSQIDNRNLSFYGNAHYGWDGKYIVSASARRDASNLFGVNTNQKWKPLWSVGGLWKIQEESFFRLPLSVLELRATYGKSGNINRSVSALPTIMYYPASSQLTQLPYTGILGGYNPDLKWEEVNTLNFGINIASKGRRWKGSVEYYFKNARDVIADEPVDNTIGYTSSPKNSAHIDGRGLDISLDVDVVRGNSWRWQIIANHSIAKYKVSKYLGAEVDKYIGYVGDGSSISILEGYNPYTLVSYRWGGLRATDGSPLGFVDGEISDDYEKLINRPFHEQSLSGSAIPLSFGNVLNRISYKRIDLSFNISYKLGHYFRKNSISYEKAFLNNNIHSDYLLRWQNEGDEAKTVVPSMLYPLDNRRDQFYLNSDINVLNGANVRLNDIRLSYTVHIDPLKKRRVPIALFANLNQVNWILWRANSEDIDPDYKDGYLPPKQWSFGMKMNF</sequence>
<dbReference type="STRING" id="1513896.SAMN05660841_01844"/>
<evidence type="ECO:0000256" key="7">
    <source>
        <dbReference type="PROSITE-ProRule" id="PRU01360"/>
    </source>
</evidence>
<dbReference type="Pfam" id="PF07715">
    <property type="entry name" value="Plug"/>
    <property type="match status" value="1"/>
</dbReference>
<keyword evidence="2 7" id="KW-0813">Transport</keyword>
<dbReference type="NCBIfam" id="TIGR04056">
    <property type="entry name" value="OMP_RagA_SusC"/>
    <property type="match status" value="1"/>
</dbReference>
<dbReference type="InterPro" id="IPR023996">
    <property type="entry name" value="TonB-dep_OMP_SusC/RagA"/>
</dbReference>
<comment type="subcellular location">
    <subcellularLocation>
        <location evidence="1 7">Cell outer membrane</location>
        <topology evidence="1 7">Multi-pass membrane protein</topology>
    </subcellularLocation>
</comment>
<dbReference type="RefSeq" id="WP_079642789.1">
    <property type="nucleotide sequence ID" value="NZ_FUZF01000006.1"/>
</dbReference>
<keyword evidence="4 7" id="KW-0812">Transmembrane</keyword>
<keyword evidence="5 7" id="KW-0472">Membrane</keyword>
<feature type="domain" description="TonB-dependent receptor plug" evidence="8">
    <location>
        <begin position="414"/>
        <end position="519"/>
    </location>
</feature>
<keyword evidence="10" id="KW-1185">Reference proteome</keyword>
<dbReference type="SUPFAM" id="SSF56935">
    <property type="entry name" value="Porins"/>
    <property type="match status" value="1"/>
</dbReference>
<keyword evidence="3 7" id="KW-1134">Transmembrane beta strand</keyword>
<evidence type="ECO:0000313" key="9">
    <source>
        <dbReference type="EMBL" id="SKB68009.1"/>
    </source>
</evidence>
<dbReference type="InterPro" id="IPR039426">
    <property type="entry name" value="TonB-dep_rcpt-like"/>
</dbReference>